<evidence type="ECO:0000256" key="5">
    <source>
        <dbReference type="ARBA" id="ARBA00022692"/>
    </source>
</evidence>
<keyword evidence="16" id="KW-0675">Receptor</keyword>
<evidence type="ECO:0000313" key="16">
    <source>
        <dbReference type="EMBL" id="GAA3911817.1"/>
    </source>
</evidence>
<keyword evidence="8 12" id="KW-0798">TonB box</keyword>
<dbReference type="CDD" id="cd01347">
    <property type="entry name" value="ligand_gated_channel"/>
    <property type="match status" value="1"/>
</dbReference>
<keyword evidence="3 11" id="KW-1134">Transmembrane beta strand</keyword>
<comment type="caution">
    <text evidence="16">The sequence shown here is derived from an EMBL/GenBank/DDBJ whole genome shotgun (WGS) entry which is preliminary data.</text>
</comment>
<dbReference type="Pfam" id="PF00593">
    <property type="entry name" value="TonB_dep_Rec_b-barrel"/>
    <property type="match status" value="1"/>
</dbReference>
<dbReference type="Gene3D" id="2.40.170.20">
    <property type="entry name" value="TonB-dependent receptor, beta-barrel domain"/>
    <property type="match status" value="1"/>
</dbReference>
<keyword evidence="6" id="KW-0408">Iron</keyword>
<dbReference type="EMBL" id="BAAAZU010000001">
    <property type="protein sequence ID" value="GAA3911817.1"/>
    <property type="molecule type" value="Genomic_DNA"/>
</dbReference>
<dbReference type="Pfam" id="PF07715">
    <property type="entry name" value="Plug"/>
    <property type="match status" value="1"/>
</dbReference>
<keyword evidence="13" id="KW-0732">Signal</keyword>
<comment type="subcellular location">
    <subcellularLocation>
        <location evidence="1 11">Cell outer membrane</location>
        <topology evidence="1 11">Multi-pass membrane protein</topology>
    </subcellularLocation>
</comment>
<keyword evidence="4" id="KW-0410">Iron transport</keyword>
<dbReference type="PROSITE" id="PS52016">
    <property type="entry name" value="TONB_DEPENDENT_REC_3"/>
    <property type="match status" value="1"/>
</dbReference>
<dbReference type="Proteomes" id="UP001501727">
    <property type="component" value="Unassembled WGS sequence"/>
</dbReference>
<keyword evidence="2 11" id="KW-0813">Transport</keyword>
<dbReference type="PANTHER" id="PTHR32552">
    <property type="entry name" value="FERRICHROME IRON RECEPTOR-RELATED"/>
    <property type="match status" value="1"/>
</dbReference>
<evidence type="ECO:0000313" key="17">
    <source>
        <dbReference type="Proteomes" id="UP001501727"/>
    </source>
</evidence>
<protein>
    <submittedName>
        <fullName evidence="16">TonB-dependent receptor</fullName>
    </submittedName>
</protein>
<keyword evidence="5 11" id="KW-0812">Transmembrane</keyword>
<evidence type="ECO:0000256" key="1">
    <source>
        <dbReference type="ARBA" id="ARBA00004571"/>
    </source>
</evidence>
<evidence type="ECO:0000256" key="6">
    <source>
        <dbReference type="ARBA" id="ARBA00023004"/>
    </source>
</evidence>
<feature type="chain" id="PRO_5047122297" evidence="13">
    <location>
        <begin position="34"/>
        <end position="778"/>
    </location>
</feature>
<dbReference type="SUPFAM" id="SSF56935">
    <property type="entry name" value="Porins"/>
    <property type="match status" value="1"/>
</dbReference>
<keyword evidence="10 11" id="KW-0998">Cell outer membrane</keyword>
<evidence type="ECO:0000256" key="10">
    <source>
        <dbReference type="ARBA" id="ARBA00023237"/>
    </source>
</evidence>
<evidence type="ECO:0000256" key="2">
    <source>
        <dbReference type="ARBA" id="ARBA00022448"/>
    </source>
</evidence>
<organism evidence="16 17">
    <name type="scientific">Luteimonas lutimaris</name>
    <dbReference type="NCBI Taxonomy" id="698645"/>
    <lineage>
        <taxon>Bacteria</taxon>
        <taxon>Pseudomonadati</taxon>
        <taxon>Pseudomonadota</taxon>
        <taxon>Gammaproteobacteria</taxon>
        <taxon>Lysobacterales</taxon>
        <taxon>Lysobacteraceae</taxon>
        <taxon>Luteimonas</taxon>
    </lineage>
</organism>
<evidence type="ECO:0000256" key="8">
    <source>
        <dbReference type="ARBA" id="ARBA00023077"/>
    </source>
</evidence>
<evidence type="ECO:0000256" key="7">
    <source>
        <dbReference type="ARBA" id="ARBA00023065"/>
    </source>
</evidence>
<name>A0ABP7M124_9GAMM</name>
<evidence type="ECO:0000256" key="9">
    <source>
        <dbReference type="ARBA" id="ARBA00023136"/>
    </source>
</evidence>
<keyword evidence="17" id="KW-1185">Reference proteome</keyword>
<evidence type="ECO:0000256" key="11">
    <source>
        <dbReference type="PROSITE-ProRule" id="PRU01360"/>
    </source>
</evidence>
<feature type="domain" description="TonB-dependent receptor-like beta-barrel" evidence="14">
    <location>
        <begin position="281"/>
        <end position="737"/>
    </location>
</feature>
<sequence>MTASTSTGCSRRSRLALAILAAMALTTTGAALAQDADPGRTATADATELDRVIVTANKRVENVREVAAAISVIGEQQLENMGANSLTDYADLVPGLQVQDAGAPGMTAVSIRGIAAMSSGATVATYIDEVPVGSSGVYQAANIFNLDLLPYDISRIEVLRGPQGTLYGAGAIGGLLKYVTREPDLLSREVRFGAGLSSVADGDQGWNVRFGASLPLQQDRLGLRVSYARNELPGYTDNIVDGRKDINGGSQTGARAALAWDGDAFDLKLSALRQTIDSDNSASVALDPVTGAPMFGDLTGQVWQPQPFTKDLDLYSLTLDWDLGWADFVSATGWSDTRTMYQLDSSIQFGEFANLQLGLPEPGQSSIRYTLDLDKWTQEFRLSSKSGGRFEWQVGVFHTREDAMQRQYVRLLQGDGSALPAPLDDMFGVLAVVELPSDYKETALFANGSWRIGDRFKIDAGVRQARNEQWFSQNVPAGVLVPIGDAPGESDEDVFTWSLSPQFQLSDDVMVYARAATGYQPGGPNVALPGMPSSVDSSMLSSYEVGLKSQFADRRVQLDLAAFRIDWDDIQVAAQFNGIGGLVNGGEATSEGLELAALFRPVDRLQLGLNAAYTRGKVKNDFAASVIPQPGFDVVLNTGLAGDRMPYIPKLAWSATAEYQFDLAGGAQGQVGAALRWVGDRVNDTTERQRITAPGDPSTILDEQITPPVKLDSYRALDVYAGIGKGGWSLRAYANNVTDERAWSSVTPAASALTGATVHNAAVPIQPRTLGLEFDYRF</sequence>
<keyword evidence="7" id="KW-0406">Ion transport</keyword>
<feature type="signal peptide" evidence="13">
    <location>
        <begin position="1"/>
        <end position="33"/>
    </location>
</feature>
<reference evidence="17" key="1">
    <citation type="journal article" date="2019" name="Int. J. Syst. Evol. Microbiol.">
        <title>The Global Catalogue of Microorganisms (GCM) 10K type strain sequencing project: providing services to taxonomists for standard genome sequencing and annotation.</title>
        <authorList>
            <consortium name="The Broad Institute Genomics Platform"/>
            <consortium name="The Broad Institute Genome Sequencing Center for Infectious Disease"/>
            <person name="Wu L."/>
            <person name="Ma J."/>
        </authorList>
    </citation>
    <scope>NUCLEOTIDE SEQUENCE [LARGE SCALE GENOMIC DNA]</scope>
    <source>
        <strain evidence="17">JCM 16916</strain>
    </source>
</reference>
<dbReference type="InterPro" id="IPR039426">
    <property type="entry name" value="TonB-dep_rcpt-like"/>
</dbReference>
<accession>A0ABP7M124</accession>
<dbReference type="InterPro" id="IPR036942">
    <property type="entry name" value="Beta-barrel_TonB_sf"/>
</dbReference>
<keyword evidence="9 11" id="KW-0472">Membrane</keyword>
<comment type="similarity">
    <text evidence="11 12">Belongs to the TonB-dependent receptor family.</text>
</comment>
<evidence type="ECO:0000256" key="3">
    <source>
        <dbReference type="ARBA" id="ARBA00022452"/>
    </source>
</evidence>
<dbReference type="InterPro" id="IPR000531">
    <property type="entry name" value="Beta-barrel_TonB"/>
</dbReference>
<evidence type="ECO:0000256" key="12">
    <source>
        <dbReference type="RuleBase" id="RU003357"/>
    </source>
</evidence>
<proteinExistence type="inferred from homology"/>
<dbReference type="PANTHER" id="PTHR32552:SF81">
    <property type="entry name" value="TONB-DEPENDENT OUTER MEMBRANE RECEPTOR"/>
    <property type="match status" value="1"/>
</dbReference>
<evidence type="ECO:0000259" key="14">
    <source>
        <dbReference type="Pfam" id="PF00593"/>
    </source>
</evidence>
<dbReference type="RefSeq" id="WP_344757911.1">
    <property type="nucleotide sequence ID" value="NZ_BAAAZU010000001.1"/>
</dbReference>
<gene>
    <name evidence="16" type="ORF">GCM10022229_00470</name>
</gene>
<dbReference type="InterPro" id="IPR012910">
    <property type="entry name" value="Plug_dom"/>
</dbReference>
<evidence type="ECO:0000259" key="15">
    <source>
        <dbReference type="Pfam" id="PF07715"/>
    </source>
</evidence>
<evidence type="ECO:0000256" key="13">
    <source>
        <dbReference type="SAM" id="SignalP"/>
    </source>
</evidence>
<feature type="domain" description="TonB-dependent receptor plug" evidence="15">
    <location>
        <begin position="63"/>
        <end position="174"/>
    </location>
</feature>
<evidence type="ECO:0000256" key="4">
    <source>
        <dbReference type="ARBA" id="ARBA00022496"/>
    </source>
</evidence>